<dbReference type="SUPFAM" id="SSF56815">
    <property type="entry name" value="Sec1/munc18-like (SM) proteins"/>
    <property type="match status" value="1"/>
</dbReference>
<proteinExistence type="inferred from homology"/>
<dbReference type="VEuPathDB" id="PlasmoDB:PGAL8A_00142300"/>
<sequence length="616" mass="72584">MSLKENCRERIFNVITKITEKSKYVIMIVDNNAYKILSMICKNEELLEKGVSLIELIDTARSSLQDFDCIYFISSDIQTVDFMLNDFKNEKDAKYKNIHILFTSNIGKNSKIIDLIANNDFILKRIKSCACINLNFLAYESRIFYFENNLNLYDYYPLKNSDILFELSSKLLSVCSCLKISPYIRYQNSELCRKFSEVFYNSLNNMDKLQNNNSNDDLILILDRSIDCSILFIHEYSYQSLCYDILKIRVSYEEDEEAHTLSFEITNNDQKKEEKKAILSEDDELWLKYRHYHIQDVNEIIKNEISSFAEQNAVAKIQKKNFLNPSEALDALRSLPQYESMIERYWLHVYLCNNCFKILQKKNIVDIGLIEQDICCNVDKYGKELNYSKNVASVNSIITSADYDQEEKARILLLYFINYVNINEYDKIRMIESAQLGLFMQKMINEFLKLKLHLNYMYIDENPSSSNKVHHVLDKNRKKIKYYKNIAKNSKYELTRHEPNIKDLILQIYTNTLHKGQFPFVDEIKSQNINKVPPSSEQKQNVSRGTIWEFKTETKKLLKDEKKKKIIIFIIGGITYPEIRHIYELSEQLDLDIYLGGTALLTSNILFNQFKKLSNF</sequence>
<accession>A0A1J1GN81</accession>
<dbReference type="InterPro" id="IPR027482">
    <property type="entry name" value="Sec1-like_dom2"/>
</dbReference>
<organism evidence="2 3">
    <name type="scientific">Plasmodium gallinaceum</name>
    <dbReference type="NCBI Taxonomy" id="5849"/>
    <lineage>
        <taxon>Eukaryota</taxon>
        <taxon>Sar</taxon>
        <taxon>Alveolata</taxon>
        <taxon>Apicomplexa</taxon>
        <taxon>Aconoidasida</taxon>
        <taxon>Haemosporida</taxon>
        <taxon>Plasmodiidae</taxon>
        <taxon>Plasmodium</taxon>
        <taxon>Plasmodium (Haemamoeba)</taxon>
    </lineage>
</organism>
<dbReference type="OMA" id="PFTRPHT"/>
<reference evidence="2" key="1">
    <citation type="submission" date="2015-04" db="EMBL/GenBank/DDBJ databases">
        <authorList>
            <consortium name="Pathogen Informatics"/>
        </authorList>
    </citation>
    <scope>NUCLEOTIDE SEQUENCE [LARGE SCALE GENOMIC DNA]</scope>
    <source>
        <strain evidence="2">8A</strain>
    </source>
</reference>
<evidence type="ECO:0000256" key="1">
    <source>
        <dbReference type="ARBA" id="ARBA00009884"/>
    </source>
</evidence>
<dbReference type="Gene3D" id="3.40.50.1910">
    <property type="match status" value="1"/>
</dbReference>
<dbReference type="InterPro" id="IPR036045">
    <property type="entry name" value="Sec1-like_sf"/>
</dbReference>
<dbReference type="PANTHER" id="PTHR11679">
    <property type="entry name" value="VESICLE PROTEIN SORTING-ASSOCIATED"/>
    <property type="match status" value="1"/>
</dbReference>
<dbReference type="EMBL" id="CVMV01000019">
    <property type="protein sequence ID" value="CRG93717.1"/>
    <property type="molecule type" value="Genomic_DNA"/>
</dbReference>
<dbReference type="Proteomes" id="UP000220797">
    <property type="component" value="Unassembled WGS sequence"/>
</dbReference>
<dbReference type="Gene3D" id="3.90.830.10">
    <property type="entry name" value="Syntaxin Binding Protein 1, Chain A, domain 2"/>
    <property type="match status" value="1"/>
</dbReference>
<dbReference type="PIRSF" id="PIRSF005715">
    <property type="entry name" value="VPS45_Sec1"/>
    <property type="match status" value="1"/>
</dbReference>
<name>A0A1J1GN81_PLAGA</name>
<gene>
    <name evidence="2" type="ORF">PGAL8A_00142300</name>
</gene>
<dbReference type="RefSeq" id="XP_028526539.1">
    <property type="nucleotide sequence ID" value="XM_028674960.1"/>
</dbReference>
<dbReference type="Pfam" id="PF00995">
    <property type="entry name" value="Sec1"/>
    <property type="match status" value="1"/>
</dbReference>
<dbReference type="GO" id="GO:0016192">
    <property type="term" value="P:vesicle-mediated transport"/>
    <property type="evidence" value="ECO:0007669"/>
    <property type="project" value="InterPro"/>
</dbReference>
<dbReference type="InterPro" id="IPR043127">
    <property type="entry name" value="Sec-1-like_dom3a"/>
</dbReference>
<dbReference type="GeneID" id="39729947"/>
<evidence type="ECO:0000313" key="2">
    <source>
        <dbReference type="EMBL" id="CRG93717.1"/>
    </source>
</evidence>
<dbReference type="InterPro" id="IPR001619">
    <property type="entry name" value="Sec1-like"/>
</dbReference>
<protein>
    <submittedName>
        <fullName evidence="2">Syntaxin binding protein, putative</fullName>
    </submittedName>
</protein>
<dbReference type="Gene3D" id="3.40.50.2060">
    <property type="match status" value="1"/>
</dbReference>
<dbReference type="OrthoDB" id="2228at2759"/>
<dbReference type="AlphaFoldDB" id="A0A1J1GN81"/>
<comment type="caution">
    <text evidence="2">The sequence shown here is derived from an EMBL/GenBank/DDBJ whole genome shotgun (WGS) entry which is preliminary data.</text>
</comment>
<dbReference type="InterPro" id="IPR043154">
    <property type="entry name" value="Sec-1-like_dom1"/>
</dbReference>
<dbReference type="Gene3D" id="1.25.40.60">
    <property type="match status" value="1"/>
</dbReference>
<comment type="similarity">
    <text evidence="1">Belongs to the STXBP/unc-18/SEC1 family.</text>
</comment>
<evidence type="ECO:0000313" key="3">
    <source>
        <dbReference type="Proteomes" id="UP000220797"/>
    </source>
</evidence>
<keyword evidence="3" id="KW-1185">Reference proteome</keyword>